<organism evidence="2 3">
    <name type="scientific">Rhizobium johnstonii (strain DSM 114642 / LMG 32736 / 3841)</name>
    <name type="common">Rhizobium leguminosarum bv. viciae</name>
    <dbReference type="NCBI Taxonomy" id="216596"/>
    <lineage>
        <taxon>Bacteria</taxon>
        <taxon>Pseudomonadati</taxon>
        <taxon>Pseudomonadota</taxon>
        <taxon>Alphaproteobacteria</taxon>
        <taxon>Hyphomicrobiales</taxon>
        <taxon>Rhizobiaceae</taxon>
        <taxon>Rhizobium/Agrobacterium group</taxon>
        <taxon>Rhizobium</taxon>
        <taxon>Rhizobium johnstonii</taxon>
    </lineage>
</organism>
<feature type="domain" description="Cupin type-2" evidence="1">
    <location>
        <begin position="63"/>
        <end position="124"/>
    </location>
</feature>
<dbReference type="KEGG" id="rle:RL3059"/>
<protein>
    <recommendedName>
        <fullName evidence="1">Cupin type-2 domain-containing protein</fullName>
    </recommendedName>
</protein>
<accession>Q1MES8</accession>
<dbReference type="Proteomes" id="UP000006575">
    <property type="component" value="Chromosome"/>
</dbReference>
<evidence type="ECO:0000313" key="3">
    <source>
        <dbReference type="Proteomes" id="UP000006575"/>
    </source>
</evidence>
<dbReference type="SUPFAM" id="SSF51182">
    <property type="entry name" value="RmlC-like cupins"/>
    <property type="match status" value="1"/>
</dbReference>
<dbReference type="EnsemblBacteria" id="CAK08547">
    <property type="protein sequence ID" value="CAK08547"/>
    <property type="gene ID" value="RL3059"/>
</dbReference>
<dbReference type="HOGENOM" id="CLU_103066_3_2_5"/>
<dbReference type="InterPro" id="IPR053146">
    <property type="entry name" value="QDO-like"/>
</dbReference>
<dbReference type="AlphaFoldDB" id="Q1MES8"/>
<dbReference type="Gene3D" id="2.60.120.10">
    <property type="entry name" value="Jelly Rolls"/>
    <property type="match status" value="1"/>
</dbReference>
<dbReference type="PANTHER" id="PTHR36440">
    <property type="entry name" value="PUTATIVE (AFU_ORTHOLOGUE AFUA_8G07350)-RELATED"/>
    <property type="match status" value="1"/>
</dbReference>
<dbReference type="InterPro" id="IPR011051">
    <property type="entry name" value="RmlC_Cupin_sf"/>
</dbReference>
<dbReference type="InterPro" id="IPR014710">
    <property type="entry name" value="RmlC-like_jellyroll"/>
</dbReference>
<keyword evidence="3" id="KW-1185">Reference proteome</keyword>
<dbReference type="InterPro" id="IPR013096">
    <property type="entry name" value="Cupin_2"/>
</dbReference>
<proteinExistence type="predicted"/>
<sequence>MSAGLRPKNAIEGEVDMSSFRNAVVSLPGKERVAKTPFGARIVIHATAAETGGAFGMWETFTPPGHGPAPHTHTREIEVFRVIRGLYRFQCGDEAFDAPVGTVVVLPPYVPHSWRNIGDEPGQMFGTVTPGGCEQMFIDIEAFGADTPEKIAVIEARLGIINDITLALGLTGPQSR</sequence>
<dbReference type="EMBL" id="AM236080">
    <property type="protein sequence ID" value="CAK08547.1"/>
    <property type="molecule type" value="Genomic_DNA"/>
</dbReference>
<gene>
    <name evidence="2" type="ordered locus">RL3059</name>
</gene>
<evidence type="ECO:0000259" key="1">
    <source>
        <dbReference type="Pfam" id="PF07883"/>
    </source>
</evidence>
<dbReference type="eggNOG" id="COG0662">
    <property type="taxonomic scope" value="Bacteria"/>
</dbReference>
<dbReference type="Pfam" id="PF07883">
    <property type="entry name" value="Cupin_2"/>
    <property type="match status" value="1"/>
</dbReference>
<name>Q1MES8_RHIJ3</name>
<reference evidence="2 3" key="1">
    <citation type="journal article" date="2006" name="Genome Biol.">
        <title>The genome of Rhizobium leguminosarum has recognizable core and accessory components.</title>
        <authorList>
            <person name="Young J.W."/>
            <person name="Crossman L.C."/>
            <person name="Johnston A.W.B."/>
            <person name="Thomson N.R."/>
            <person name="Ghazoui Z.F."/>
            <person name="Hull K.H."/>
            <person name="Wexler M."/>
            <person name="Curson A.R.J."/>
            <person name="Todd J.D."/>
            <person name="Poole P.S."/>
            <person name="Mauchline T.H."/>
            <person name="East A.K."/>
            <person name="Quail M.A."/>
            <person name="Churcher C."/>
            <person name="Arrowsmith C."/>
            <person name="Cherevach A."/>
            <person name="Chillingworth T."/>
            <person name="Clarke K."/>
            <person name="Cronin A."/>
            <person name="Davis P."/>
            <person name="Fraser A."/>
            <person name="Hance Z."/>
            <person name="Hauser H."/>
            <person name="Jagels K."/>
            <person name="Moule S."/>
            <person name="Mungall K."/>
            <person name="Norbertczak H."/>
            <person name="Rabbinowitsch E."/>
            <person name="Sanders M."/>
            <person name="Simmonds M."/>
            <person name="Whitehead S."/>
            <person name="Parkhill J."/>
        </authorList>
    </citation>
    <scope>NUCLEOTIDE SEQUENCE [LARGE SCALE GENOMIC DNA]</scope>
    <source>
        <strain evidence="3">DSM 114642 / LMG 32736 / 3841</strain>
    </source>
</reference>
<evidence type="ECO:0000313" key="2">
    <source>
        <dbReference type="EMBL" id="CAK08547.1"/>
    </source>
</evidence>
<dbReference type="PANTHER" id="PTHR36440:SF1">
    <property type="entry name" value="PUTATIVE (AFU_ORTHOLOGUE AFUA_8G07350)-RELATED"/>
    <property type="match status" value="1"/>
</dbReference>